<feature type="signal peptide" evidence="1">
    <location>
        <begin position="1"/>
        <end position="17"/>
    </location>
</feature>
<comment type="caution">
    <text evidence="2">The sequence shown here is derived from an EMBL/GenBank/DDBJ whole genome shotgun (WGS) entry which is preliminary data.</text>
</comment>
<name>A0A5N5HSC5_9ROSA</name>
<protein>
    <submittedName>
        <fullName evidence="2">Uncharacterized protein</fullName>
    </submittedName>
</protein>
<gene>
    <name evidence="2" type="ORF">D8674_033956</name>
</gene>
<accession>A0A5N5HSC5</accession>
<reference evidence="2 3" key="3">
    <citation type="submission" date="2019-11" db="EMBL/GenBank/DDBJ databases">
        <title>A de novo genome assembly of a pear dwarfing rootstock.</title>
        <authorList>
            <person name="Wang F."/>
            <person name="Wang J."/>
            <person name="Li S."/>
            <person name="Zhang Y."/>
            <person name="Fang M."/>
            <person name="Ma L."/>
            <person name="Zhao Y."/>
            <person name="Jiang S."/>
        </authorList>
    </citation>
    <scope>NUCLEOTIDE SEQUENCE [LARGE SCALE GENOMIC DNA]</scope>
    <source>
        <strain evidence="2">S2</strain>
        <tissue evidence="2">Leaf</tissue>
    </source>
</reference>
<keyword evidence="3" id="KW-1185">Reference proteome</keyword>
<dbReference type="AlphaFoldDB" id="A0A5N5HSC5"/>
<evidence type="ECO:0000313" key="2">
    <source>
        <dbReference type="EMBL" id="KAB2629161.1"/>
    </source>
</evidence>
<proteinExistence type="predicted"/>
<feature type="chain" id="PRO_5024466128" evidence="1">
    <location>
        <begin position="18"/>
        <end position="186"/>
    </location>
</feature>
<dbReference type="EMBL" id="SMOL01000148">
    <property type="protein sequence ID" value="KAB2629161.1"/>
    <property type="molecule type" value="Genomic_DNA"/>
</dbReference>
<sequence length="186" mass="21600">MQSLFAFIRLFIAYSSTFQELSKQNANNRKKLKYHHKEGARIFIQHARTTHKKGYSLSVIDNWGAFHKDKNDQWINDVAREKYFGIMAENLRRKGKSINGVGVFPRMDTSGCISFMASSSELTDMRSQIKLLSDDFLKLQQANEQLRARLDSRNDDENLFTKIKAFIAAKGENTYPELEEHDLEEE</sequence>
<dbReference type="Proteomes" id="UP000327157">
    <property type="component" value="Chromosome 8"/>
</dbReference>
<reference evidence="3" key="2">
    <citation type="submission" date="2019-10" db="EMBL/GenBank/DDBJ databases">
        <title>A de novo genome assembly of a pear dwarfing rootstock.</title>
        <authorList>
            <person name="Wang F."/>
            <person name="Wang J."/>
            <person name="Li S."/>
            <person name="Zhang Y."/>
            <person name="Fang M."/>
            <person name="Ma L."/>
            <person name="Zhao Y."/>
            <person name="Jiang S."/>
        </authorList>
    </citation>
    <scope>NUCLEOTIDE SEQUENCE [LARGE SCALE GENOMIC DNA]</scope>
</reference>
<reference evidence="2 3" key="1">
    <citation type="submission" date="2019-09" db="EMBL/GenBank/DDBJ databases">
        <authorList>
            <person name="Ou C."/>
        </authorList>
    </citation>
    <scope>NUCLEOTIDE SEQUENCE [LARGE SCALE GENOMIC DNA]</scope>
    <source>
        <strain evidence="2">S2</strain>
        <tissue evidence="2">Leaf</tissue>
    </source>
</reference>
<evidence type="ECO:0000313" key="3">
    <source>
        <dbReference type="Proteomes" id="UP000327157"/>
    </source>
</evidence>
<dbReference type="OrthoDB" id="10621791at2759"/>
<evidence type="ECO:0000256" key="1">
    <source>
        <dbReference type="SAM" id="SignalP"/>
    </source>
</evidence>
<keyword evidence="1" id="KW-0732">Signal</keyword>
<organism evidence="2 3">
    <name type="scientific">Pyrus ussuriensis x Pyrus communis</name>
    <dbReference type="NCBI Taxonomy" id="2448454"/>
    <lineage>
        <taxon>Eukaryota</taxon>
        <taxon>Viridiplantae</taxon>
        <taxon>Streptophyta</taxon>
        <taxon>Embryophyta</taxon>
        <taxon>Tracheophyta</taxon>
        <taxon>Spermatophyta</taxon>
        <taxon>Magnoliopsida</taxon>
        <taxon>eudicotyledons</taxon>
        <taxon>Gunneridae</taxon>
        <taxon>Pentapetalae</taxon>
        <taxon>rosids</taxon>
        <taxon>fabids</taxon>
        <taxon>Rosales</taxon>
        <taxon>Rosaceae</taxon>
        <taxon>Amygdaloideae</taxon>
        <taxon>Maleae</taxon>
        <taxon>Pyrus</taxon>
    </lineage>
</organism>